<evidence type="ECO:0000313" key="2">
    <source>
        <dbReference type="Proteomes" id="UP000075635"/>
    </source>
</evidence>
<reference evidence="1 2" key="1">
    <citation type="submission" date="2014-02" db="EMBL/GenBank/DDBJ databases">
        <title>The small core and large imbalanced accessory genome model reveals a collaborative survival strategy of Sorangium cellulosum strains in nature.</title>
        <authorList>
            <person name="Han K."/>
            <person name="Peng R."/>
            <person name="Blom J."/>
            <person name="Li Y.-Z."/>
        </authorList>
    </citation>
    <scope>NUCLEOTIDE SEQUENCE [LARGE SCALE GENOMIC DNA]</scope>
    <source>
        <strain evidence="1 2">So0011-07</strain>
    </source>
</reference>
<feature type="non-terminal residue" evidence="1">
    <location>
        <position position="1"/>
    </location>
</feature>
<proteinExistence type="predicted"/>
<dbReference type="Proteomes" id="UP000075635">
    <property type="component" value="Unassembled WGS sequence"/>
</dbReference>
<comment type="caution">
    <text evidence="1">The sequence shown here is derived from an EMBL/GenBank/DDBJ whole genome shotgun (WGS) entry which is preliminary data.</text>
</comment>
<dbReference type="AlphaFoldDB" id="A0A150RZ52"/>
<accession>A0A150RZ52</accession>
<gene>
    <name evidence="1" type="ORF">BE17_48870</name>
</gene>
<dbReference type="EMBL" id="JEMB01001694">
    <property type="protein sequence ID" value="KYF85497.1"/>
    <property type="molecule type" value="Genomic_DNA"/>
</dbReference>
<protein>
    <submittedName>
        <fullName evidence="1">Uncharacterized protein</fullName>
    </submittedName>
</protein>
<sequence length="215" mass="22518">KPIGGATVLFCNTTVCYSDRSRADGRFTFECDGELPVDFVVKSLEETGATPRRGVTMFPLRFRDAGTVDAGTLLVPDLPAGAILGQSSRDPQTLEVGDGLQLTVSRAELAAPPGVSLHDIAARRIPPEHVPPLPELGGKEIVAVYALYPFATTSGSPIGVQAPSELAPGTPVSFRSMSEYDGKLSAPVAGEADGASVKTAPRSGIDELTWLVISR</sequence>
<organism evidence="1 2">
    <name type="scientific">Sorangium cellulosum</name>
    <name type="common">Polyangium cellulosum</name>
    <dbReference type="NCBI Taxonomy" id="56"/>
    <lineage>
        <taxon>Bacteria</taxon>
        <taxon>Pseudomonadati</taxon>
        <taxon>Myxococcota</taxon>
        <taxon>Polyangia</taxon>
        <taxon>Polyangiales</taxon>
        <taxon>Polyangiaceae</taxon>
        <taxon>Sorangium</taxon>
    </lineage>
</organism>
<evidence type="ECO:0000313" key="1">
    <source>
        <dbReference type="EMBL" id="KYF85497.1"/>
    </source>
</evidence>
<name>A0A150RZ52_SORCE</name>